<proteinExistence type="inferred from homology"/>
<dbReference type="Gene3D" id="1.20.1260.10">
    <property type="match status" value="1"/>
</dbReference>
<evidence type="ECO:0000313" key="5">
    <source>
        <dbReference type="EMBL" id="VEJ17517.1"/>
    </source>
</evidence>
<dbReference type="SMR" id="A0A223MD72"/>
<dbReference type="AlphaFoldDB" id="A0A223MD72"/>
<comment type="similarity">
    <text evidence="1 2">Belongs to the Dps family.</text>
</comment>
<name>A0A223MD72_ACTPL</name>
<dbReference type="PANTHER" id="PTHR42932:SF3">
    <property type="entry name" value="DNA PROTECTION DURING STARVATION PROTEIN"/>
    <property type="match status" value="1"/>
</dbReference>
<dbReference type="InterPro" id="IPR008331">
    <property type="entry name" value="Ferritin_DPS_dom"/>
</dbReference>
<reference evidence="5 6" key="1">
    <citation type="submission" date="2018-12" db="EMBL/GenBank/DDBJ databases">
        <authorList>
            <consortium name="Pathogen Informatics"/>
        </authorList>
    </citation>
    <scope>NUCLEOTIDE SEQUENCE [LARGE SCALE GENOMIC DNA]</scope>
    <source>
        <strain evidence="5 6">NCTC10976</strain>
    </source>
</reference>
<dbReference type="InterPro" id="IPR009078">
    <property type="entry name" value="Ferritin-like_SF"/>
</dbReference>
<dbReference type="GO" id="GO:0008199">
    <property type="term" value="F:ferric iron binding"/>
    <property type="evidence" value="ECO:0007669"/>
    <property type="project" value="InterPro"/>
</dbReference>
<dbReference type="EMBL" id="JAPQFC010000001">
    <property type="protein sequence ID" value="MCY6524177.1"/>
    <property type="molecule type" value="Genomic_DNA"/>
</dbReference>
<evidence type="ECO:0000259" key="3">
    <source>
        <dbReference type="Pfam" id="PF00210"/>
    </source>
</evidence>
<reference evidence="4" key="2">
    <citation type="journal article" date="2021" name="Vet Sci">
        <title>O-Serogroups and Pathovirotypes of Escherichia coli Isolated from Post-Weaning Piglets Showing Diarrhoea and/or Oedema in South Korea.</title>
        <authorList>
            <person name="Byun J.W."/>
            <person name="Moon B.Y."/>
            <person name="Do K.H."/>
            <person name="Lee K."/>
            <person name="Lee H.Y."/>
            <person name="Kim W.I."/>
            <person name="So B."/>
            <person name="Lee W.K."/>
        </authorList>
    </citation>
    <scope>NUCLEOTIDE SEQUENCE</scope>
    <source>
        <strain evidence="4">84/14</strain>
    </source>
</reference>
<protein>
    <submittedName>
        <fullName evidence="4">DNA starvation/stationary phase protection protein</fullName>
    </submittedName>
    <submittedName>
        <fullName evidence="5">Fine tangled pili major subunit</fullName>
    </submittedName>
</protein>
<dbReference type="OrthoDB" id="9797687at2"/>
<dbReference type="Proteomes" id="UP000275510">
    <property type="component" value="Chromosome"/>
</dbReference>
<reference evidence="4" key="3">
    <citation type="submission" date="2022-12" db="EMBL/GenBank/DDBJ databases">
        <authorList>
            <person name="Kardos G."/>
            <person name="Sarkozi R."/>
            <person name="Laczko L."/>
            <person name="Marton S."/>
            <person name="Makrai L."/>
            <person name="Banyai K."/>
            <person name="Fodor L."/>
        </authorList>
    </citation>
    <scope>NUCLEOTIDE SEQUENCE</scope>
    <source>
        <strain evidence="4">84/14</strain>
    </source>
</reference>
<feature type="domain" description="Ferritin/DPS" evidence="3">
    <location>
        <begin position="45"/>
        <end position="184"/>
    </location>
</feature>
<dbReference type="OMA" id="WDDYSIG"/>
<dbReference type="InterPro" id="IPR002177">
    <property type="entry name" value="DPS_DNA-bd"/>
</dbReference>
<dbReference type="InterPro" id="IPR023188">
    <property type="entry name" value="DPS_DNA-bd_CS"/>
</dbReference>
<dbReference type="GO" id="GO:0016722">
    <property type="term" value="F:oxidoreductase activity, acting on metal ions"/>
    <property type="evidence" value="ECO:0007669"/>
    <property type="project" value="InterPro"/>
</dbReference>
<dbReference type="Proteomes" id="UP001077788">
    <property type="component" value="Unassembled WGS sequence"/>
</dbReference>
<sequence length="189" mass="20746">MTTNTITFPVLTLSTQAQALSADVNKNATHTVPGLTVSTGHLIADALQMRLQGLNELAMILKHVHWNVVGKGFIGIHEMLDSQVDEVREFVDEIAERMATLGVAPNGLSGNLVATRQTPEYPLGRATVQDHLKMIDSYYSHNIEAHRVVLEHNGHLDPVSEDLLVGQISALEKLQWFIRAHLDDGSGNI</sequence>
<evidence type="ECO:0000313" key="6">
    <source>
        <dbReference type="Proteomes" id="UP000275510"/>
    </source>
</evidence>
<evidence type="ECO:0000256" key="2">
    <source>
        <dbReference type="RuleBase" id="RU003875"/>
    </source>
</evidence>
<dbReference type="GeneID" id="48599761"/>
<dbReference type="PANTHER" id="PTHR42932">
    <property type="entry name" value="GENERAL STRESS PROTEIN 20U"/>
    <property type="match status" value="1"/>
</dbReference>
<dbReference type="EMBL" id="LR134515">
    <property type="protein sequence ID" value="VEJ17517.1"/>
    <property type="molecule type" value="Genomic_DNA"/>
</dbReference>
<dbReference type="PIRSF" id="PIRSF005900">
    <property type="entry name" value="Dps"/>
    <property type="match status" value="1"/>
</dbReference>
<dbReference type="PRINTS" id="PR01346">
    <property type="entry name" value="HELNAPAPROT"/>
</dbReference>
<evidence type="ECO:0000313" key="4">
    <source>
        <dbReference type="EMBL" id="MCY6524177.1"/>
    </source>
</evidence>
<gene>
    <name evidence="5" type="primary">ftpA</name>
    <name evidence="5" type="ORF">NCTC10976_01648</name>
    <name evidence="4" type="ORF">OYG11_08045</name>
</gene>
<dbReference type="Pfam" id="PF00210">
    <property type="entry name" value="Ferritin"/>
    <property type="match status" value="1"/>
</dbReference>
<organism evidence="5 6">
    <name type="scientific">Actinobacillus pleuropneumoniae</name>
    <name type="common">Haemophilus pleuropneumoniae</name>
    <dbReference type="NCBI Taxonomy" id="715"/>
    <lineage>
        <taxon>Bacteria</taxon>
        <taxon>Pseudomonadati</taxon>
        <taxon>Pseudomonadota</taxon>
        <taxon>Gammaproteobacteria</taxon>
        <taxon>Pasteurellales</taxon>
        <taxon>Pasteurellaceae</taxon>
        <taxon>Actinobacillus</taxon>
    </lineage>
</organism>
<dbReference type="CDD" id="cd01043">
    <property type="entry name" value="DPS"/>
    <property type="match status" value="1"/>
</dbReference>
<evidence type="ECO:0000256" key="1">
    <source>
        <dbReference type="ARBA" id="ARBA00009497"/>
    </source>
</evidence>
<dbReference type="InterPro" id="IPR012347">
    <property type="entry name" value="Ferritin-like"/>
</dbReference>
<dbReference type="SUPFAM" id="SSF47240">
    <property type="entry name" value="Ferritin-like"/>
    <property type="match status" value="1"/>
</dbReference>
<dbReference type="RefSeq" id="WP_005598741.1">
    <property type="nucleotide sequence ID" value="NZ_CBDBSU010000080.1"/>
</dbReference>
<accession>A0A223MD72</accession>
<dbReference type="PROSITE" id="PS00819">
    <property type="entry name" value="DPS_2"/>
    <property type="match status" value="1"/>
</dbReference>